<keyword evidence="2" id="KW-1185">Reference proteome</keyword>
<dbReference type="PANTHER" id="PTHR35896">
    <property type="entry name" value="IG-LIKE DOMAIN-CONTAINING PROTEIN"/>
    <property type="match status" value="1"/>
</dbReference>
<evidence type="ECO:0000313" key="2">
    <source>
        <dbReference type="Proteomes" id="UP000016936"/>
    </source>
</evidence>
<sequence>MEQTNSGHRPLNHCGTTAEEARKRGCQFEIHNFAWVPPQCYDEELGHDWNSYNGWEFSWAANDSSATNASFVQQCRSGDIEAAWVPWYQHMAHCSFILKKYLRSVMFDRPMDNWTSDWHHNEHCTNMMARPNVNPYLFNSLLHLKFPVCDYSWKTNRPESTEVKPLYHD</sequence>
<dbReference type="InterPro" id="IPR053008">
    <property type="entry name" value="Phomopsin_biosynth_assoc"/>
</dbReference>
<dbReference type="PANTHER" id="PTHR35896:SF3">
    <property type="entry name" value="MAJOR FACILITATOR SUPERFAMILY TRANSPORTER"/>
    <property type="match status" value="1"/>
</dbReference>
<dbReference type="STRING" id="701091.M2SKQ4"/>
<reference evidence="2" key="2">
    <citation type="journal article" date="2013" name="PLoS Genet.">
        <title>Comparative genome structure, secondary metabolite, and effector coding capacity across Cochliobolus pathogens.</title>
        <authorList>
            <person name="Condon B.J."/>
            <person name="Leng Y."/>
            <person name="Wu D."/>
            <person name="Bushley K.E."/>
            <person name="Ohm R.A."/>
            <person name="Otillar R."/>
            <person name="Martin J."/>
            <person name="Schackwitz W."/>
            <person name="Grimwood J."/>
            <person name="MohdZainudin N."/>
            <person name="Xue C."/>
            <person name="Wang R."/>
            <person name="Manning V.A."/>
            <person name="Dhillon B."/>
            <person name="Tu Z.J."/>
            <person name="Steffenson B.J."/>
            <person name="Salamov A."/>
            <person name="Sun H."/>
            <person name="Lowry S."/>
            <person name="LaButti K."/>
            <person name="Han J."/>
            <person name="Copeland A."/>
            <person name="Lindquist E."/>
            <person name="Barry K."/>
            <person name="Schmutz J."/>
            <person name="Baker S.E."/>
            <person name="Ciuffetti L.M."/>
            <person name="Grigoriev I.V."/>
            <person name="Zhong S."/>
            <person name="Turgeon B.G."/>
        </authorList>
    </citation>
    <scope>NUCLEOTIDE SEQUENCE [LARGE SCALE GENOMIC DNA]</scope>
    <source>
        <strain evidence="2">C5 / ATCC 48332 / race O</strain>
    </source>
</reference>
<reference evidence="1 2" key="1">
    <citation type="journal article" date="2012" name="PLoS Pathog.">
        <title>Diverse lifestyles and strategies of plant pathogenesis encoded in the genomes of eighteen Dothideomycetes fungi.</title>
        <authorList>
            <person name="Ohm R.A."/>
            <person name="Feau N."/>
            <person name="Henrissat B."/>
            <person name="Schoch C.L."/>
            <person name="Horwitz B.A."/>
            <person name="Barry K.W."/>
            <person name="Condon B.J."/>
            <person name="Copeland A.C."/>
            <person name="Dhillon B."/>
            <person name="Glaser F."/>
            <person name="Hesse C.N."/>
            <person name="Kosti I."/>
            <person name="LaButti K."/>
            <person name="Lindquist E.A."/>
            <person name="Lucas S."/>
            <person name="Salamov A.A."/>
            <person name="Bradshaw R.E."/>
            <person name="Ciuffetti L."/>
            <person name="Hamelin R.C."/>
            <person name="Kema G.H.J."/>
            <person name="Lawrence C."/>
            <person name="Scott J.A."/>
            <person name="Spatafora J.W."/>
            <person name="Turgeon B.G."/>
            <person name="de Wit P.J.G.M."/>
            <person name="Zhong S."/>
            <person name="Goodwin S.B."/>
            <person name="Grigoriev I.V."/>
        </authorList>
    </citation>
    <scope>NUCLEOTIDE SEQUENCE [LARGE SCALE GENOMIC DNA]</scope>
    <source>
        <strain evidence="2">C5 / ATCC 48332 / race O</strain>
    </source>
</reference>
<accession>M2SKQ4</accession>
<dbReference type="eggNOG" id="ENOG502S165">
    <property type="taxonomic scope" value="Eukaryota"/>
</dbReference>
<dbReference type="OMA" id="DIDAKHE"/>
<dbReference type="Proteomes" id="UP000016936">
    <property type="component" value="Unassembled WGS sequence"/>
</dbReference>
<dbReference type="EMBL" id="KB445586">
    <property type="protein sequence ID" value="EMD85875.1"/>
    <property type="molecule type" value="Genomic_DNA"/>
</dbReference>
<proteinExistence type="predicted"/>
<name>M2SKQ4_COCH5</name>
<dbReference type="OrthoDB" id="3501153at2759"/>
<organism evidence="1 2">
    <name type="scientific">Cochliobolus heterostrophus (strain C5 / ATCC 48332 / race O)</name>
    <name type="common">Southern corn leaf blight fungus</name>
    <name type="synonym">Bipolaris maydis</name>
    <dbReference type="NCBI Taxonomy" id="701091"/>
    <lineage>
        <taxon>Eukaryota</taxon>
        <taxon>Fungi</taxon>
        <taxon>Dikarya</taxon>
        <taxon>Ascomycota</taxon>
        <taxon>Pezizomycotina</taxon>
        <taxon>Dothideomycetes</taxon>
        <taxon>Pleosporomycetidae</taxon>
        <taxon>Pleosporales</taxon>
        <taxon>Pleosporineae</taxon>
        <taxon>Pleosporaceae</taxon>
        <taxon>Bipolaris</taxon>
    </lineage>
</organism>
<dbReference type="AlphaFoldDB" id="M2SKQ4"/>
<protein>
    <submittedName>
        <fullName evidence="1">Uncharacterized protein</fullName>
    </submittedName>
</protein>
<gene>
    <name evidence="1" type="ORF">COCHEDRAFT_1117248</name>
</gene>
<dbReference type="HOGENOM" id="CLU_066042_6_2_1"/>
<evidence type="ECO:0000313" key="1">
    <source>
        <dbReference type="EMBL" id="EMD85875.1"/>
    </source>
</evidence>